<sequence length="541" mass="60251">MNKLRALLSTSTESSSSEPTFQPRPAQTLPSSTPKFSAYPPRLILTGGGSRGSSLARAIVHGSNGHLVAVVEPDQFERRQMGRHCIWGLEEPKEGEEFETWRHFLEWETARRWKGTAGDKKIDAAIICTPDNTHREVVTGLAPLQLHIMCEKPLATTLTDCVSMSQQLRLDQSPPSVLFAVGHVMRYTPHNQLLRKLVREDHRIGDIVSIEHTENVGWWHFAHSYVRGNWRKESTSGPTLLTKSCHDIDLILWLMSEPNVPDRGQQHGAHHTPSSVASFGSLSSFRKERKPLTAGNATNCTSCPIEKECHFSAPRIYWEKGVCAGLGGWPVNVVVPDIEDLLDEGGLKAARDGLNCRLAEDYTEDFPVNKIESRAWYGRCVYEADNDVCDDQTVNITWDDNSDSGDMAKRATFHMTAFTEGVCTKSTRIFGTKGEVHTDGKLIVVRNFLTGEAQEIHPPLSVGGHSGGDFGLVKQFVLAIDAVKNGLMSLEQAQIEFLGCTPQDILASHAMVFAAEEARKTNSVIDWEKWWKEKVSNIRDQ</sequence>
<evidence type="ECO:0000259" key="3">
    <source>
        <dbReference type="Pfam" id="PF02894"/>
    </source>
</evidence>
<dbReference type="PANTHER" id="PTHR43377">
    <property type="entry name" value="BILIVERDIN REDUCTASE A"/>
    <property type="match status" value="1"/>
</dbReference>
<name>A0A1V6T826_9EURO</name>
<dbReference type="PANTHER" id="PTHR43377:SF12">
    <property type="entry name" value="BINDING ROSSMANN FOLD OXIDOREDUCTASE, PUTATIVE (AFU_ORTHOLOGUE AFUA_3G11840)-RELATED"/>
    <property type="match status" value="1"/>
</dbReference>
<feature type="domain" description="Gfo/Idh/MocA-like oxidoreductase C-terminal" evidence="3">
    <location>
        <begin position="200"/>
        <end position="258"/>
    </location>
</feature>
<evidence type="ECO:0008006" key="6">
    <source>
        <dbReference type="Google" id="ProtNLM"/>
    </source>
</evidence>
<dbReference type="Gene3D" id="3.40.50.720">
    <property type="entry name" value="NAD(P)-binding Rossmann-like Domain"/>
    <property type="match status" value="1"/>
</dbReference>
<evidence type="ECO:0000313" key="5">
    <source>
        <dbReference type="Proteomes" id="UP000191285"/>
    </source>
</evidence>
<dbReference type="InterPro" id="IPR004104">
    <property type="entry name" value="Gfo/Idh/MocA-like_OxRdtase_C"/>
</dbReference>
<feature type="compositionally biased region" description="Low complexity" evidence="1">
    <location>
        <begin position="7"/>
        <end position="18"/>
    </location>
</feature>
<dbReference type="Proteomes" id="UP000191285">
    <property type="component" value="Unassembled WGS sequence"/>
</dbReference>
<reference evidence="5" key="1">
    <citation type="journal article" date="2017" name="Nat. Microbiol.">
        <title>Global analysis of biosynthetic gene clusters reveals vast potential of secondary metabolite production in Penicillium species.</title>
        <authorList>
            <person name="Nielsen J.C."/>
            <person name="Grijseels S."/>
            <person name="Prigent S."/>
            <person name="Ji B."/>
            <person name="Dainat J."/>
            <person name="Nielsen K.F."/>
            <person name="Frisvad J.C."/>
            <person name="Workman M."/>
            <person name="Nielsen J."/>
        </authorList>
    </citation>
    <scope>NUCLEOTIDE SEQUENCE [LARGE SCALE GENOMIC DNA]</scope>
    <source>
        <strain evidence="5">IBT 24891</strain>
    </source>
</reference>
<accession>A0A1V6T826</accession>
<comment type="caution">
    <text evidence="4">The sequence shown here is derived from an EMBL/GenBank/DDBJ whole genome shotgun (WGS) entry which is preliminary data.</text>
</comment>
<dbReference type="GO" id="GO:0000166">
    <property type="term" value="F:nucleotide binding"/>
    <property type="evidence" value="ECO:0007669"/>
    <property type="project" value="InterPro"/>
</dbReference>
<gene>
    <name evidence="4" type="ORF">PENSTE_c010G03045</name>
</gene>
<organism evidence="4 5">
    <name type="scientific">Penicillium steckii</name>
    <dbReference type="NCBI Taxonomy" id="303698"/>
    <lineage>
        <taxon>Eukaryota</taxon>
        <taxon>Fungi</taxon>
        <taxon>Dikarya</taxon>
        <taxon>Ascomycota</taxon>
        <taxon>Pezizomycotina</taxon>
        <taxon>Eurotiomycetes</taxon>
        <taxon>Eurotiomycetidae</taxon>
        <taxon>Eurotiales</taxon>
        <taxon>Aspergillaceae</taxon>
        <taxon>Penicillium</taxon>
    </lineage>
</organism>
<evidence type="ECO:0000313" key="4">
    <source>
        <dbReference type="EMBL" id="OQE22271.1"/>
    </source>
</evidence>
<feature type="domain" description="Gfo/Idh/MocA-like oxidoreductase N-terminal" evidence="2">
    <location>
        <begin position="46"/>
        <end position="168"/>
    </location>
</feature>
<dbReference type="SUPFAM" id="SSF51735">
    <property type="entry name" value="NAD(P)-binding Rossmann-fold domains"/>
    <property type="match status" value="1"/>
</dbReference>
<feature type="region of interest" description="Disordered" evidence="1">
    <location>
        <begin position="1"/>
        <end position="35"/>
    </location>
</feature>
<dbReference type="Pfam" id="PF01408">
    <property type="entry name" value="GFO_IDH_MocA"/>
    <property type="match status" value="1"/>
</dbReference>
<dbReference type="SUPFAM" id="SSF55347">
    <property type="entry name" value="Glyceraldehyde-3-phosphate dehydrogenase-like, C-terminal domain"/>
    <property type="match status" value="1"/>
</dbReference>
<dbReference type="Gene3D" id="3.30.360.10">
    <property type="entry name" value="Dihydrodipicolinate Reductase, domain 2"/>
    <property type="match status" value="2"/>
</dbReference>
<dbReference type="Pfam" id="PF02894">
    <property type="entry name" value="GFO_IDH_MocA_C"/>
    <property type="match status" value="1"/>
</dbReference>
<evidence type="ECO:0000259" key="2">
    <source>
        <dbReference type="Pfam" id="PF01408"/>
    </source>
</evidence>
<keyword evidence="5" id="KW-1185">Reference proteome</keyword>
<protein>
    <recommendedName>
        <fullName evidence="6">Gfo/Idh/MocA-like oxidoreductase N-terminal domain-containing protein</fullName>
    </recommendedName>
</protein>
<dbReference type="STRING" id="303698.A0A1V6T826"/>
<evidence type="ECO:0000256" key="1">
    <source>
        <dbReference type="SAM" id="MobiDB-lite"/>
    </source>
</evidence>
<dbReference type="InterPro" id="IPR036291">
    <property type="entry name" value="NAD(P)-bd_dom_sf"/>
</dbReference>
<dbReference type="InterPro" id="IPR051450">
    <property type="entry name" value="Gfo/Idh/MocA_Oxidoreductases"/>
</dbReference>
<dbReference type="EMBL" id="MLKD01000010">
    <property type="protein sequence ID" value="OQE22271.1"/>
    <property type="molecule type" value="Genomic_DNA"/>
</dbReference>
<dbReference type="AlphaFoldDB" id="A0A1V6T826"/>
<dbReference type="InterPro" id="IPR000683">
    <property type="entry name" value="Gfo/Idh/MocA-like_OxRdtase_N"/>
</dbReference>
<dbReference type="OrthoDB" id="64915at2759"/>
<proteinExistence type="predicted"/>